<dbReference type="AlphaFoldDB" id="A0A1F5S7K2"/>
<dbReference type="Proteomes" id="UP000176877">
    <property type="component" value="Unassembled WGS sequence"/>
</dbReference>
<dbReference type="EMBL" id="MFFT01000039">
    <property type="protein sequence ID" value="OGF22718.1"/>
    <property type="molecule type" value="Genomic_DNA"/>
</dbReference>
<comment type="caution">
    <text evidence="1">The sequence shown here is derived from an EMBL/GenBank/DDBJ whole genome shotgun (WGS) entry which is preliminary data.</text>
</comment>
<evidence type="ECO:0008006" key="3">
    <source>
        <dbReference type="Google" id="ProtNLM"/>
    </source>
</evidence>
<proteinExistence type="predicted"/>
<gene>
    <name evidence="1" type="ORF">A3D45_02040</name>
</gene>
<evidence type="ECO:0000313" key="1">
    <source>
        <dbReference type="EMBL" id="OGF22718.1"/>
    </source>
</evidence>
<name>A0A1F5S7K2_9BACT</name>
<protein>
    <recommendedName>
        <fullName evidence="3">Transglutaminase-like domain-containing protein</fullName>
    </recommendedName>
</protein>
<accession>A0A1F5S7K2</accession>
<sequence length="169" mass="20140">MGHRNMNIIKEFEKVRDIPYRIPLFPEEPDECCTGKAEMLFKVFKKGGYEARYRLCTFRWNSLNLPKEIQKVPHDDNSSHTYLEIKIDEQWKVIDATWDSKLKDIFNANEWDGKSDTEIAVNCIECLSPEESLEYIKHILTPEAIIFDLKVNRKFYKAFNEWLEMKRAK</sequence>
<reference evidence="1 2" key="1">
    <citation type="journal article" date="2016" name="Nat. Commun.">
        <title>Thousands of microbial genomes shed light on interconnected biogeochemical processes in an aquifer system.</title>
        <authorList>
            <person name="Anantharaman K."/>
            <person name="Brown C.T."/>
            <person name="Hug L.A."/>
            <person name="Sharon I."/>
            <person name="Castelle C.J."/>
            <person name="Probst A.J."/>
            <person name="Thomas B.C."/>
            <person name="Singh A."/>
            <person name="Wilkins M.J."/>
            <person name="Karaoz U."/>
            <person name="Brodie E.L."/>
            <person name="Williams K.H."/>
            <person name="Hubbard S.S."/>
            <person name="Banfield J.F."/>
        </authorList>
    </citation>
    <scope>NUCLEOTIDE SEQUENCE [LARGE SCALE GENOMIC DNA]</scope>
</reference>
<evidence type="ECO:0000313" key="2">
    <source>
        <dbReference type="Proteomes" id="UP000176877"/>
    </source>
</evidence>
<organism evidence="1 2">
    <name type="scientific">Candidatus Falkowbacteria bacterium RIFCSPHIGHO2_02_FULL_42_9</name>
    <dbReference type="NCBI Taxonomy" id="1797986"/>
    <lineage>
        <taxon>Bacteria</taxon>
        <taxon>Candidatus Falkowiibacteriota</taxon>
    </lineage>
</organism>